<dbReference type="InterPro" id="IPR006674">
    <property type="entry name" value="HD_domain"/>
</dbReference>
<organism evidence="4 5">
    <name type="scientific">Lactiplantibacillus xiangfangensis</name>
    <dbReference type="NCBI Taxonomy" id="942150"/>
    <lineage>
        <taxon>Bacteria</taxon>
        <taxon>Bacillati</taxon>
        <taxon>Bacillota</taxon>
        <taxon>Bacilli</taxon>
        <taxon>Lactobacillales</taxon>
        <taxon>Lactobacillaceae</taxon>
        <taxon>Lactiplantibacillus</taxon>
    </lineage>
</organism>
<dbReference type="EMBL" id="JQCL01000051">
    <property type="protein sequence ID" value="KRO11767.1"/>
    <property type="molecule type" value="Genomic_DNA"/>
</dbReference>
<keyword evidence="2" id="KW-0540">Nuclease</keyword>
<dbReference type="Gene3D" id="1.10.3210.10">
    <property type="entry name" value="Hypothetical protein af1432"/>
    <property type="match status" value="1"/>
</dbReference>
<dbReference type="Pfam" id="PF01336">
    <property type="entry name" value="tRNA_anti-codon"/>
    <property type="match status" value="1"/>
</dbReference>
<reference evidence="4 5" key="1">
    <citation type="journal article" date="2015" name="Genome Announc.">
        <title>Expanding the biotechnology potential of lactobacilli through comparative genomics of 213 strains and associated genera.</title>
        <authorList>
            <person name="Sun Z."/>
            <person name="Harris H.M."/>
            <person name="McCann A."/>
            <person name="Guo C."/>
            <person name="Argimon S."/>
            <person name="Zhang W."/>
            <person name="Yang X."/>
            <person name="Jeffery I.B."/>
            <person name="Cooney J.C."/>
            <person name="Kagawa T.F."/>
            <person name="Liu W."/>
            <person name="Song Y."/>
            <person name="Salvetti E."/>
            <person name="Wrobel A."/>
            <person name="Rasinkangas P."/>
            <person name="Parkhill J."/>
            <person name="Rea M.C."/>
            <person name="O'Sullivan O."/>
            <person name="Ritari J."/>
            <person name="Douillard F.P."/>
            <person name="Paul Ross R."/>
            <person name="Yang R."/>
            <person name="Briner A.E."/>
            <person name="Felis G.E."/>
            <person name="de Vos W.M."/>
            <person name="Barrangou R."/>
            <person name="Klaenhammer T.R."/>
            <person name="Caufield P.W."/>
            <person name="Cui Y."/>
            <person name="Zhang H."/>
            <person name="O'Toole P.W."/>
        </authorList>
    </citation>
    <scope>NUCLEOTIDE SEQUENCE [LARGE SCALE GENOMIC DNA]</scope>
    <source>
        <strain evidence="4 5">LMG 26013</strain>
    </source>
</reference>
<dbReference type="PROSITE" id="PS51831">
    <property type="entry name" value="HD"/>
    <property type="match status" value="1"/>
</dbReference>
<dbReference type="SUPFAM" id="SSF109604">
    <property type="entry name" value="HD-domain/PDEase-like"/>
    <property type="match status" value="1"/>
</dbReference>
<proteinExistence type="predicted"/>
<dbReference type="GO" id="GO:0031125">
    <property type="term" value="P:rRNA 3'-end processing"/>
    <property type="evidence" value="ECO:0007669"/>
    <property type="project" value="TreeGrafter"/>
</dbReference>
<dbReference type="PATRIC" id="fig|942150.3.peg.2254"/>
<dbReference type="InterPro" id="IPR006675">
    <property type="entry name" value="HDIG_dom"/>
</dbReference>
<sequence>MAKKLFDYQLDEPVEGFFLLKDSEVRIAKNGKKFLAINFQDISGEISGKFWDASDQDVENFQAGRIIHLKGKRETYQGNPQIKIQQMRLTHAGEPQEVQQFVEHAPLNTQTMEDEVNQFVFAITEPNWNRIVRHLLTKFHADFFSYPAAKKNHHAFAGGLAYHTLSILKLAKSVADEYPHVNRPLLYAGAILHDMGKTIEMSGPVSTTYTLAGNLVGHIVLIDEQIVEACQQLKIDEQSESVLILRHMILAHHGLLEYGSPVRPHIMEAEILHDLDELDASIQMMQTSIGHAEPGTYTERIFAMDGRNFYRPTHDQTKGDLDGHASQD</sequence>
<dbReference type="Pfam" id="PF01966">
    <property type="entry name" value="HD"/>
    <property type="match status" value="1"/>
</dbReference>
<dbReference type="PANTHER" id="PTHR37294:SF1">
    <property type="entry name" value="3'-5' EXORIBONUCLEASE YHAM"/>
    <property type="match status" value="1"/>
</dbReference>
<evidence type="ECO:0000256" key="2">
    <source>
        <dbReference type="ARBA" id="ARBA00022839"/>
    </source>
</evidence>
<comment type="caution">
    <text evidence="4">The sequence shown here is derived from an EMBL/GenBank/DDBJ whole genome shotgun (WGS) entry which is preliminary data.</text>
</comment>
<keyword evidence="5" id="KW-1185">Reference proteome</keyword>
<dbReference type="InterPro" id="IPR050798">
    <property type="entry name" value="YhaM_exoribonuc/phosphodiest"/>
</dbReference>
<name>A0A0R2MEB6_9LACO</name>
<dbReference type="NCBIfam" id="TIGR00277">
    <property type="entry name" value="HDIG"/>
    <property type="match status" value="1"/>
</dbReference>
<evidence type="ECO:0000256" key="1">
    <source>
        <dbReference type="ARBA" id="ARBA00022801"/>
    </source>
</evidence>
<dbReference type="SMART" id="SM00471">
    <property type="entry name" value="HDc"/>
    <property type="match status" value="1"/>
</dbReference>
<dbReference type="PANTHER" id="PTHR37294">
    <property type="entry name" value="3'-5' EXORIBONUCLEASE YHAM"/>
    <property type="match status" value="1"/>
</dbReference>
<evidence type="ECO:0000313" key="4">
    <source>
        <dbReference type="EMBL" id="KRO11767.1"/>
    </source>
</evidence>
<dbReference type="CDD" id="cd00077">
    <property type="entry name" value="HDc"/>
    <property type="match status" value="1"/>
</dbReference>
<dbReference type="GO" id="GO:0004527">
    <property type="term" value="F:exonuclease activity"/>
    <property type="evidence" value="ECO:0007669"/>
    <property type="project" value="UniProtKB-KW"/>
</dbReference>
<dbReference type="CDD" id="cd04492">
    <property type="entry name" value="YhaM_OBF_like"/>
    <property type="match status" value="1"/>
</dbReference>
<dbReference type="GO" id="GO:0003676">
    <property type="term" value="F:nucleic acid binding"/>
    <property type="evidence" value="ECO:0007669"/>
    <property type="project" value="InterPro"/>
</dbReference>
<accession>A0A0R2MEB6</accession>
<dbReference type="STRING" id="942150.IV64_GL002157"/>
<evidence type="ECO:0000313" key="5">
    <source>
        <dbReference type="Proteomes" id="UP000051783"/>
    </source>
</evidence>
<dbReference type="FunFam" id="1.10.3210.10:FF:000008">
    <property type="entry name" value="3'-5' exoribonuclease YhaM"/>
    <property type="match status" value="1"/>
</dbReference>
<keyword evidence="2" id="KW-0269">Exonuclease</keyword>
<dbReference type="InterPro" id="IPR004365">
    <property type="entry name" value="NA-bd_OB_tRNA"/>
</dbReference>
<dbReference type="InterPro" id="IPR003607">
    <property type="entry name" value="HD/PDEase_dom"/>
</dbReference>
<dbReference type="OrthoDB" id="9778453at2"/>
<keyword evidence="1" id="KW-0378">Hydrolase</keyword>
<feature type="domain" description="HD" evidence="3">
    <location>
        <begin position="160"/>
        <end position="281"/>
    </location>
</feature>
<gene>
    <name evidence="4" type="ORF">IV64_GL002157</name>
</gene>
<dbReference type="Proteomes" id="UP000051783">
    <property type="component" value="Unassembled WGS sequence"/>
</dbReference>
<protein>
    <recommendedName>
        <fullName evidence="3">HD domain-containing protein</fullName>
    </recommendedName>
</protein>
<dbReference type="AlphaFoldDB" id="A0A0R2MEB6"/>
<evidence type="ECO:0000259" key="3">
    <source>
        <dbReference type="PROSITE" id="PS51831"/>
    </source>
</evidence>
<dbReference type="RefSeq" id="WP_057705898.1">
    <property type="nucleotide sequence ID" value="NZ_JQCL01000051.1"/>
</dbReference>